<gene>
    <name evidence="4" type="ORF">GMD59_16615</name>
</gene>
<dbReference type="Pfam" id="PF00239">
    <property type="entry name" value="Resolvase"/>
    <property type="match status" value="1"/>
</dbReference>
<dbReference type="PANTHER" id="PTHR30461">
    <property type="entry name" value="DNA-INVERTASE FROM LAMBDOID PROPHAGE"/>
    <property type="match status" value="1"/>
</dbReference>
<dbReference type="InterPro" id="IPR025827">
    <property type="entry name" value="Zn_ribbon_recom_dom"/>
</dbReference>
<feature type="coiled-coil region" evidence="1">
    <location>
        <begin position="411"/>
        <end position="438"/>
    </location>
</feature>
<feature type="domain" description="Resolvase/invertase-type recombinase catalytic" evidence="2">
    <location>
        <begin position="6"/>
        <end position="155"/>
    </location>
</feature>
<dbReference type="InterPro" id="IPR025378">
    <property type="entry name" value="DUF4368"/>
</dbReference>
<feature type="coiled-coil region" evidence="1">
    <location>
        <begin position="548"/>
        <end position="575"/>
    </location>
</feature>
<dbReference type="Pfam" id="PF13408">
    <property type="entry name" value="Zn_ribbon_recom"/>
    <property type="match status" value="1"/>
</dbReference>
<dbReference type="AlphaFoldDB" id="A0A6L6LVN1"/>
<feature type="domain" description="Recombinase" evidence="3">
    <location>
        <begin position="163"/>
        <end position="308"/>
    </location>
</feature>
<protein>
    <submittedName>
        <fullName evidence="4">DUF4368 domain-containing protein</fullName>
    </submittedName>
</protein>
<evidence type="ECO:0000256" key="1">
    <source>
        <dbReference type="SAM" id="Coils"/>
    </source>
</evidence>
<comment type="caution">
    <text evidence="4">The sequence shown here is derived from an EMBL/GenBank/DDBJ whole genome shotgun (WGS) entry which is preliminary data.</text>
</comment>
<dbReference type="PROSITE" id="PS51736">
    <property type="entry name" value="RECOMBINASES_3"/>
    <property type="match status" value="1"/>
</dbReference>
<reference evidence="4 5" key="1">
    <citation type="journal article" date="2019" name="Nat. Med.">
        <title>A library of human gut bacterial isolates paired with longitudinal multiomics data enables mechanistic microbiome research.</title>
        <authorList>
            <person name="Poyet M."/>
            <person name="Groussin M."/>
            <person name="Gibbons S.M."/>
            <person name="Avila-Pacheco J."/>
            <person name="Jiang X."/>
            <person name="Kearney S.M."/>
            <person name="Perrotta A.R."/>
            <person name="Berdy B."/>
            <person name="Zhao S."/>
            <person name="Lieberman T.D."/>
            <person name="Swanson P.K."/>
            <person name="Smith M."/>
            <person name="Roesemann S."/>
            <person name="Alexander J.E."/>
            <person name="Rich S.A."/>
            <person name="Livny J."/>
            <person name="Vlamakis H."/>
            <person name="Clish C."/>
            <person name="Bullock K."/>
            <person name="Deik A."/>
            <person name="Scott J."/>
            <person name="Pierce K.A."/>
            <person name="Xavier R.J."/>
            <person name="Alm E.J."/>
        </authorList>
    </citation>
    <scope>NUCLEOTIDE SEQUENCE [LARGE SCALE GENOMIC DNA]</scope>
    <source>
        <strain evidence="4 5">BIOML-A4</strain>
    </source>
</reference>
<dbReference type="PROSITE" id="PS51737">
    <property type="entry name" value="RECOMBINASE_DNA_BIND"/>
    <property type="match status" value="1"/>
</dbReference>
<dbReference type="Proteomes" id="UP000472755">
    <property type="component" value="Unassembled WGS sequence"/>
</dbReference>
<evidence type="ECO:0000259" key="2">
    <source>
        <dbReference type="PROSITE" id="PS51736"/>
    </source>
</evidence>
<dbReference type="InterPro" id="IPR036162">
    <property type="entry name" value="Resolvase-like_N_sf"/>
</dbReference>
<dbReference type="InterPro" id="IPR011109">
    <property type="entry name" value="DNA_bind_recombinase_dom"/>
</dbReference>
<organism evidence="4 5">
    <name type="scientific">Ruthenibacterium lactatiformans</name>
    <dbReference type="NCBI Taxonomy" id="1550024"/>
    <lineage>
        <taxon>Bacteria</taxon>
        <taxon>Bacillati</taxon>
        <taxon>Bacillota</taxon>
        <taxon>Clostridia</taxon>
        <taxon>Eubacteriales</taxon>
        <taxon>Oscillospiraceae</taxon>
        <taxon>Ruthenibacterium</taxon>
    </lineage>
</organism>
<dbReference type="GO" id="GO:0003677">
    <property type="term" value="F:DNA binding"/>
    <property type="evidence" value="ECO:0007669"/>
    <property type="project" value="InterPro"/>
</dbReference>
<dbReference type="SUPFAM" id="SSF53041">
    <property type="entry name" value="Resolvase-like"/>
    <property type="match status" value="1"/>
</dbReference>
<dbReference type="Gene3D" id="3.40.50.1390">
    <property type="entry name" value="Resolvase, N-terminal catalytic domain"/>
    <property type="match status" value="1"/>
</dbReference>
<dbReference type="InterPro" id="IPR038109">
    <property type="entry name" value="DNA_bind_recomb_sf"/>
</dbReference>
<dbReference type="CDD" id="cd03770">
    <property type="entry name" value="SR_TndX_transposase"/>
    <property type="match status" value="1"/>
</dbReference>
<dbReference type="GO" id="GO:0000150">
    <property type="term" value="F:DNA strand exchange activity"/>
    <property type="evidence" value="ECO:0007669"/>
    <property type="project" value="InterPro"/>
</dbReference>
<evidence type="ECO:0000313" key="4">
    <source>
        <dbReference type="EMBL" id="MTS28892.1"/>
    </source>
</evidence>
<dbReference type="Pfam" id="PF14287">
    <property type="entry name" value="DUF4368"/>
    <property type="match status" value="1"/>
</dbReference>
<dbReference type="PANTHER" id="PTHR30461:SF23">
    <property type="entry name" value="DNA RECOMBINASE-RELATED"/>
    <property type="match status" value="1"/>
</dbReference>
<dbReference type="SMART" id="SM00857">
    <property type="entry name" value="Resolvase"/>
    <property type="match status" value="1"/>
</dbReference>
<dbReference type="EMBL" id="WMZU01000040">
    <property type="protein sequence ID" value="MTS28892.1"/>
    <property type="molecule type" value="Genomic_DNA"/>
</dbReference>
<evidence type="ECO:0000313" key="5">
    <source>
        <dbReference type="Proteomes" id="UP000472755"/>
    </source>
</evidence>
<accession>A0A6L6LVN1</accession>
<keyword evidence="1" id="KW-0175">Coiled coil</keyword>
<dbReference type="Gene3D" id="3.90.1750.20">
    <property type="entry name" value="Putative Large Serine Recombinase, Chain B, Domain 2"/>
    <property type="match status" value="1"/>
</dbReference>
<dbReference type="Pfam" id="PF07508">
    <property type="entry name" value="Recombinase"/>
    <property type="match status" value="1"/>
</dbReference>
<name>A0A6L6LVN1_9FIRM</name>
<proteinExistence type="predicted"/>
<evidence type="ECO:0000259" key="3">
    <source>
        <dbReference type="PROSITE" id="PS51737"/>
    </source>
</evidence>
<sequence length="910" mass="104881">MAKPLITALYERLSKDDELKGESNSITNQKKYLEEFADRKGFTNLRHFTDDGYTGRNFNRPGFQELLAEIHAGNVGAIIVKDMSRLGRNYLQVGFYTEILFPEKGIHFIAINNSVDSESGSDNDFTPFLNIMNEWYAKDTSNKIKSVFNARMADGKRCSGSIPYGYNRQAGDKQTLIIDPVASEVVKSIFDMADKGMSATQIAKQLESEQVLIPSAYTAKYHPEQNNGTHYYDPYGWSNTTVNTILDRQEYLGHTILKKSVSTSFKTNKRRETSEDEQFVFYFTHEAIISQELWDSVQKQRVRSPRMTPSGTYQQHKLSGYLFCADCGARMALQSSKKRRDGDPDDRYYSFRCGAYGQRGKVCSAHYVRADAVEDLVLSSIQRLSNFVIEDEQAFAEQLRKKAQAEADAVPAEKKKQLEELEKELDALDGKLRSLYENFVAGLIPERQYKSLMMQYDREQTFCEEQITGVKKELALAQERPMQAGRFIQLIHKYKAPAELTEEMLHDFVDKIIVHEADGRGKGRTQEIEIYFNFIGQFELAFSQKEIKAAQKQEAKRLREKNAQKKRTARKYYERKKQERYNEREGHKFEKRFCEHCGQAFWPNGNKQKYCSKECANAAKTARVKARRYAEKGDHTFRQKNCIVCGKPFWPVNGQEIMCSEECKRIHRLERQNAYYHEVVADKEKAKRDAIRERALLENDGHLYPQRECEYCGTSFWPEKHFQRFCCKACTNKAAEKKRTGADPAEKEGHRFHKRTCPVCGKEFWPAGPNTICCSRECAGRRQAVLDKERRDQLRASAAAERGGHLYDAVSCKYCGKLFYPKQPNQVYCSDECRTNGSFMMRYGHDPAAKEGHPYNKRICIHCGKEFWPAGPNTKTCSEDCSHAHGIQKMREWRDAQKELREPEISGAAV</sequence>
<dbReference type="InterPro" id="IPR006119">
    <property type="entry name" value="Resolv_N"/>
</dbReference>
<dbReference type="InterPro" id="IPR050639">
    <property type="entry name" value="SSR_resolvase"/>
</dbReference>